<dbReference type="InterPro" id="IPR001128">
    <property type="entry name" value="Cyt_P450"/>
</dbReference>
<protein>
    <submittedName>
        <fullName evidence="11">Cytochrome P450</fullName>
    </submittedName>
</protein>
<dbReference type="Proteomes" id="UP000292957">
    <property type="component" value="Unassembled WGS sequence"/>
</dbReference>
<comment type="cofactor">
    <cofactor evidence="1 9">
        <name>heme</name>
        <dbReference type="ChEBI" id="CHEBI:30413"/>
    </cofactor>
</comment>
<evidence type="ECO:0000256" key="3">
    <source>
        <dbReference type="ARBA" id="ARBA00010617"/>
    </source>
</evidence>
<evidence type="ECO:0000256" key="10">
    <source>
        <dbReference type="RuleBase" id="RU000461"/>
    </source>
</evidence>
<comment type="pathway">
    <text evidence="2">Secondary metabolite biosynthesis.</text>
</comment>
<evidence type="ECO:0000256" key="5">
    <source>
        <dbReference type="ARBA" id="ARBA00022723"/>
    </source>
</evidence>
<evidence type="ECO:0000256" key="2">
    <source>
        <dbReference type="ARBA" id="ARBA00005179"/>
    </source>
</evidence>
<evidence type="ECO:0000256" key="1">
    <source>
        <dbReference type="ARBA" id="ARBA00001971"/>
    </source>
</evidence>
<evidence type="ECO:0000256" key="6">
    <source>
        <dbReference type="ARBA" id="ARBA00023002"/>
    </source>
</evidence>
<organism evidence="11">
    <name type="scientific">Dichomitus squalens</name>
    <dbReference type="NCBI Taxonomy" id="114155"/>
    <lineage>
        <taxon>Eukaryota</taxon>
        <taxon>Fungi</taxon>
        <taxon>Dikarya</taxon>
        <taxon>Basidiomycota</taxon>
        <taxon>Agaricomycotina</taxon>
        <taxon>Agaricomycetes</taxon>
        <taxon>Polyporales</taxon>
        <taxon>Polyporaceae</taxon>
        <taxon>Dichomitus</taxon>
    </lineage>
</organism>
<feature type="binding site" description="axial binding residue" evidence="9">
    <location>
        <position position="413"/>
    </location>
    <ligand>
        <name>heme</name>
        <dbReference type="ChEBI" id="CHEBI:30413"/>
    </ligand>
    <ligandPart>
        <name>Fe</name>
        <dbReference type="ChEBI" id="CHEBI:18248"/>
    </ligandPart>
</feature>
<dbReference type="Pfam" id="PF00067">
    <property type="entry name" value="p450"/>
    <property type="match status" value="1"/>
</dbReference>
<evidence type="ECO:0000256" key="8">
    <source>
        <dbReference type="ARBA" id="ARBA00023033"/>
    </source>
</evidence>
<dbReference type="InterPro" id="IPR050121">
    <property type="entry name" value="Cytochrome_P450_monoxygenase"/>
</dbReference>
<dbReference type="Gene3D" id="1.10.630.10">
    <property type="entry name" value="Cytochrome P450"/>
    <property type="match status" value="1"/>
</dbReference>
<keyword evidence="8 10" id="KW-0503">Monooxygenase</keyword>
<dbReference type="GO" id="GO:0020037">
    <property type="term" value="F:heme binding"/>
    <property type="evidence" value="ECO:0007669"/>
    <property type="project" value="InterPro"/>
</dbReference>
<dbReference type="CDD" id="cd00302">
    <property type="entry name" value="cytochrome_P450"/>
    <property type="match status" value="1"/>
</dbReference>
<keyword evidence="5 9" id="KW-0479">Metal-binding</keyword>
<comment type="similarity">
    <text evidence="3 10">Belongs to the cytochrome P450 family.</text>
</comment>
<dbReference type="GO" id="GO:0004497">
    <property type="term" value="F:monooxygenase activity"/>
    <property type="evidence" value="ECO:0007669"/>
    <property type="project" value="UniProtKB-KW"/>
</dbReference>
<evidence type="ECO:0000256" key="7">
    <source>
        <dbReference type="ARBA" id="ARBA00023004"/>
    </source>
</evidence>
<keyword evidence="6 10" id="KW-0560">Oxidoreductase</keyword>
<accession>A0A4Q9M811</accession>
<evidence type="ECO:0000256" key="4">
    <source>
        <dbReference type="ARBA" id="ARBA00022617"/>
    </source>
</evidence>
<dbReference type="PANTHER" id="PTHR24305">
    <property type="entry name" value="CYTOCHROME P450"/>
    <property type="match status" value="1"/>
</dbReference>
<sequence>MTLTLKDVLLTLLVVLTIAVYRWVCVPRHLRHIPRVPILPLLGSYLSGEVEERRVKRILLPFAHKANTDVVLVFTLGEWMVHILDTKIGKQVMDNKAVRKQEQNADMLLWRLTGRQNVFTTEGDIWRRHSRIIHDAIHRTAPMEQFSALARKTLSKMGRGGLIRWSDYTHRFTLDVVGTTVMGYDFEALDNPDATFVKRYQEVMAAISTPAYIFLPALERWIPRRRIRDMVDSLVEDFRLLLKRKRESPGNDVITYMFDNPDMSEAEFRDNVVVIFMAGHDTTAGALSTVVCFLGQNLAVQEKAREEVLRVMGRDEPQFEHFARMPYLNAVIRESMRVNPSSNVTMPRIADIPVQAGAYLLPPRTPMVLSMCAIHHRNTLWEDPSVFRPERFLGSDIDQDSNWVPFGLGPRQCPARNFSLFEQRVMVSMLLREFRWKLPRESIHRDHIRNSFSSFALNLPYNVDIEFEPLY</sequence>
<keyword evidence="7 9" id="KW-0408">Iron</keyword>
<name>A0A4Q9M811_9APHY</name>
<gene>
    <name evidence="11" type="ORF">BD311DRAFT_732786</name>
</gene>
<dbReference type="GO" id="GO:0005506">
    <property type="term" value="F:iron ion binding"/>
    <property type="evidence" value="ECO:0007669"/>
    <property type="project" value="InterPro"/>
</dbReference>
<dbReference type="PANTHER" id="PTHR24305:SF166">
    <property type="entry name" value="CYTOCHROME P450 12A4, MITOCHONDRIAL-RELATED"/>
    <property type="match status" value="1"/>
</dbReference>
<reference evidence="11" key="1">
    <citation type="submission" date="2019-01" db="EMBL/GenBank/DDBJ databases">
        <title>Draft genome sequences of three monokaryotic isolates of the white-rot basidiomycete fungus Dichomitus squalens.</title>
        <authorList>
            <consortium name="DOE Joint Genome Institute"/>
            <person name="Lopez S.C."/>
            <person name="Andreopoulos B."/>
            <person name="Pangilinan J."/>
            <person name="Lipzen A."/>
            <person name="Riley R."/>
            <person name="Ahrendt S."/>
            <person name="Ng V."/>
            <person name="Barry K."/>
            <person name="Daum C."/>
            <person name="Grigoriev I.V."/>
            <person name="Hilden K.S."/>
            <person name="Makela M.R."/>
            <person name="de Vries R.P."/>
        </authorList>
    </citation>
    <scope>NUCLEOTIDE SEQUENCE [LARGE SCALE GENOMIC DNA]</scope>
    <source>
        <strain evidence="11">OM18370.1</strain>
    </source>
</reference>
<dbReference type="EMBL" id="ML143538">
    <property type="protein sequence ID" value="TBU22527.1"/>
    <property type="molecule type" value="Genomic_DNA"/>
</dbReference>
<dbReference type="InterPro" id="IPR002401">
    <property type="entry name" value="Cyt_P450_E_grp-I"/>
</dbReference>
<dbReference type="InterPro" id="IPR017972">
    <property type="entry name" value="Cyt_P450_CS"/>
</dbReference>
<proteinExistence type="inferred from homology"/>
<evidence type="ECO:0000256" key="9">
    <source>
        <dbReference type="PIRSR" id="PIRSR602401-1"/>
    </source>
</evidence>
<dbReference type="PRINTS" id="PR00463">
    <property type="entry name" value="EP450I"/>
</dbReference>
<dbReference type="PROSITE" id="PS00086">
    <property type="entry name" value="CYTOCHROME_P450"/>
    <property type="match status" value="1"/>
</dbReference>
<dbReference type="OrthoDB" id="1470350at2759"/>
<dbReference type="InterPro" id="IPR036396">
    <property type="entry name" value="Cyt_P450_sf"/>
</dbReference>
<evidence type="ECO:0000313" key="11">
    <source>
        <dbReference type="EMBL" id="TBU22527.1"/>
    </source>
</evidence>
<dbReference type="PRINTS" id="PR00385">
    <property type="entry name" value="P450"/>
</dbReference>
<keyword evidence="4 9" id="KW-0349">Heme</keyword>
<dbReference type="GO" id="GO:0016705">
    <property type="term" value="F:oxidoreductase activity, acting on paired donors, with incorporation or reduction of molecular oxygen"/>
    <property type="evidence" value="ECO:0007669"/>
    <property type="project" value="InterPro"/>
</dbReference>
<dbReference type="AlphaFoldDB" id="A0A4Q9M811"/>
<dbReference type="SUPFAM" id="SSF48264">
    <property type="entry name" value="Cytochrome P450"/>
    <property type="match status" value="1"/>
</dbReference>